<dbReference type="Gene3D" id="2.30.40.10">
    <property type="entry name" value="Urease, subunit C, domain 1"/>
    <property type="match status" value="1"/>
</dbReference>
<dbReference type="Proteomes" id="UP000823521">
    <property type="component" value="Unassembled WGS sequence"/>
</dbReference>
<organism evidence="1 2">
    <name type="scientific">Micromonospora echinofusca</name>
    <dbReference type="NCBI Taxonomy" id="47858"/>
    <lineage>
        <taxon>Bacteria</taxon>
        <taxon>Bacillati</taxon>
        <taxon>Actinomycetota</taxon>
        <taxon>Actinomycetes</taxon>
        <taxon>Micromonosporales</taxon>
        <taxon>Micromonosporaceae</taxon>
        <taxon>Micromonospora</taxon>
    </lineage>
</organism>
<keyword evidence="2" id="KW-1185">Reference proteome</keyword>
<dbReference type="PANTHER" id="PTHR22642">
    <property type="entry name" value="IMIDAZOLONEPROPIONASE"/>
    <property type="match status" value="1"/>
</dbReference>
<evidence type="ECO:0000313" key="1">
    <source>
        <dbReference type="EMBL" id="MBO4210221.1"/>
    </source>
</evidence>
<comment type="caution">
    <text evidence="1">The sequence shown here is derived from an EMBL/GenBank/DDBJ whole genome shotgun (WGS) entry which is preliminary data.</text>
</comment>
<dbReference type="Gene3D" id="3.20.20.140">
    <property type="entry name" value="Metal-dependent hydrolases"/>
    <property type="match status" value="1"/>
</dbReference>
<sequence length="76" mass="7815">MTNPSTLYRGGVLHCPADPSATALLVSDGRIAWLGADADAPRADRVVELDGALVTPAFVDAHVHCTDTGLSLSGLD</sequence>
<proteinExistence type="predicted"/>
<gene>
    <name evidence="1" type="ORF">GSF22_30140</name>
</gene>
<dbReference type="PANTHER" id="PTHR22642:SF2">
    <property type="entry name" value="PROTEIN LONG AFTER FAR-RED 3"/>
    <property type="match status" value="1"/>
</dbReference>
<protein>
    <submittedName>
        <fullName evidence="1">Amidohydrolase</fullName>
    </submittedName>
</protein>
<dbReference type="EMBL" id="WVUH01000431">
    <property type="protein sequence ID" value="MBO4210221.1"/>
    <property type="molecule type" value="Genomic_DNA"/>
</dbReference>
<name>A0ABS3W0H5_MICEH</name>
<reference evidence="1 2" key="1">
    <citation type="submission" date="2019-12" db="EMBL/GenBank/DDBJ databases">
        <title>Whole genome sequencing of endophytic Actinobacterium Micromonospora sp. MPMI6T.</title>
        <authorList>
            <person name="Evv R."/>
            <person name="Podile A.R."/>
        </authorList>
    </citation>
    <scope>NUCLEOTIDE SEQUENCE [LARGE SCALE GENOMIC DNA]</scope>
    <source>
        <strain evidence="1 2">MPMI6</strain>
    </source>
</reference>
<feature type="non-terminal residue" evidence="1">
    <location>
        <position position="76"/>
    </location>
</feature>
<evidence type="ECO:0000313" key="2">
    <source>
        <dbReference type="Proteomes" id="UP000823521"/>
    </source>
</evidence>
<dbReference type="InterPro" id="IPR011059">
    <property type="entry name" value="Metal-dep_hydrolase_composite"/>
</dbReference>
<dbReference type="SUPFAM" id="SSF51338">
    <property type="entry name" value="Composite domain of metallo-dependent hydrolases"/>
    <property type="match status" value="1"/>
</dbReference>
<accession>A0ABS3W0H5</accession>